<dbReference type="AlphaFoldDB" id="A0A1I7V1U7"/>
<sequence length="96" mass="10885">MNRLPNEYCANVLPNAVSTQRTENIGLYRKMSSGIYLNLKRFRIIVKPKKANGRITISKPSNPVGIASRQVELVKPVRKFSRLQIALQPMAENLSF</sequence>
<evidence type="ECO:0000313" key="2">
    <source>
        <dbReference type="WBParaSite" id="Csp11.Scaffold630.g21551.t1"/>
    </source>
</evidence>
<name>A0A1I7V1U7_9PELO</name>
<proteinExistence type="predicted"/>
<evidence type="ECO:0000313" key="1">
    <source>
        <dbReference type="Proteomes" id="UP000095282"/>
    </source>
</evidence>
<reference evidence="2" key="1">
    <citation type="submission" date="2016-11" db="UniProtKB">
        <authorList>
            <consortium name="WormBaseParasite"/>
        </authorList>
    </citation>
    <scope>IDENTIFICATION</scope>
</reference>
<accession>A0A1I7V1U7</accession>
<organism evidence="1 2">
    <name type="scientific">Caenorhabditis tropicalis</name>
    <dbReference type="NCBI Taxonomy" id="1561998"/>
    <lineage>
        <taxon>Eukaryota</taxon>
        <taxon>Metazoa</taxon>
        <taxon>Ecdysozoa</taxon>
        <taxon>Nematoda</taxon>
        <taxon>Chromadorea</taxon>
        <taxon>Rhabditida</taxon>
        <taxon>Rhabditina</taxon>
        <taxon>Rhabditomorpha</taxon>
        <taxon>Rhabditoidea</taxon>
        <taxon>Rhabditidae</taxon>
        <taxon>Peloderinae</taxon>
        <taxon>Caenorhabditis</taxon>
    </lineage>
</organism>
<dbReference type="WBParaSite" id="Csp11.Scaffold630.g21551.t1">
    <property type="protein sequence ID" value="Csp11.Scaffold630.g21551.t1"/>
    <property type="gene ID" value="Csp11.Scaffold630.g21551"/>
</dbReference>
<protein>
    <submittedName>
        <fullName evidence="2">MSP domain-containing protein</fullName>
    </submittedName>
</protein>
<dbReference type="Proteomes" id="UP000095282">
    <property type="component" value="Unplaced"/>
</dbReference>
<keyword evidence="1" id="KW-1185">Reference proteome</keyword>